<dbReference type="Gene3D" id="3.40.462.20">
    <property type="match status" value="1"/>
</dbReference>
<dbReference type="Proteomes" id="UP000541154">
    <property type="component" value="Unassembled WGS sequence"/>
</dbReference>
<keyword evidence="3" id="KW-0285">Flavoprotein</keyword>
<gene>
    <name evidence="8" type="ORF">ETB97_007258</name>
</gene>
<dbReference type="GO" id="GO:0071949">
    <property type="term" value="F:FAD binding"/>
    <property type="evidence" value="ECO:0007669"/>
    <property type="project" value="InterPro"/>
</dbReference>
<dbReference type="InterPro" id="IPR016166">
    <property type="entry name" value="FAD-bd_PCMH"/>
</dbReference>
<dbReference type="PANTHER" id="PTHR42973">
    <property type="entry name" value="BINDING OXIDOREDUCTASE, PUTATIVE (AFU_ORTHOLOGUE AFUA_1G17690)-RELATED"/>
    <property type="match status" value="1"/>
</dbReference>
<dbReference type="InterPro" id="IPR050416">
    <property type="entry name" value="FAD-linked_Oxidoreductase"/>
</dbReference>
<keyword evidence="6" id="KW-0812">Transmembrane</keyword>
<dbReference type="Pfam" id="PF08031">
    <property type="entry name" value="BBE"/>
    <property type="match status" value="1"/>
</dbReference>
<keyword evidence="6" id="KW-0472">Membrane</keyword>
<keyword evidence="9" id="KW-1185">Reference proteome</keyword>
<protein>
    <recommendedName>
        <fullName evidence="7">FAD-binding PCMH-type domain-containing protein</fullName>
    </recommendedName>
</protein>
<comment type="cofactor">
    <cofactor evidence="1">
        <name>FAD</name>
        <dbReference type="ChEBI" id="CHEBI:57692"/>
    </cofactor>
</comment>
<dbReference type="InterPro" id="IPR016169">
    <property type="entry name" value="FAD-bd_PCMH_sub2"/>
</dbReference>
<dbReference type="InterPro" id="IPR006094">
    <property type="entry name" value="Oxid_FAD_bind_N"/>
</dbReference>
<dbReference type="EMBL" id="SPNV01000314">
    <property type="protein sequence ID" value="KAF5856503.1"/>
    <property type="molecule type" value="Genomic_DNA"/>
</dbReference>
<evidence type="ECO:0000256" key="2">
    <source>
        <dbReference type="ARBA" id="ARBA00005466"/>
    </source>
</evidence>
<evidence type="ECO:0000313" key="9">
    <source>
        <dbReference type="Proteomes" id="UP000541154"/>
    </source>
</evidence>
<proteinExistence type="inferred from homology"/>
<comment type="caution">
    <text evidence="8">The sequence shown here is derived from an EMBL/GenBank/DDBJ whole genome shotgun (WGS) entry which is preliminary data.</text>
</comment>
<dbReference type="InterPro" id="IPR036318">
    <property type="entry name" value="FAD-bd_PCMH-like_sf"/>
</dbReference>
<dbReference type="SUPFAM" id="SSF56176">
    <property type="entry name" value="FAD-binding/transporter-associated domain-like"/>
    <property type="match status" value="1"/>
</dbReference>
<feature type="domain" description="FAD-binding PCMH-type" evidence="7">
    <location>
        <begin position="99"/>
        <end position="274"/>
    </location>
</feature>
<feature type="transmembrane region" description="Helical" evidence="6">
    <location>
        <begin position="40"/>
        <end position="65"/>
    </location>
</feature>
<keyword evidence="6" id="KW-1133">Transmembrane helix</keyword>
<dbReference type="InterPro" id="IPR006093">
    <property type="entry name" value="Oxy_OxRdtase_FAD_BS"/>
</dbReference>
<evidence type="ECO:0000256" key="3">
    <source>
        <dbReference type="ARBA" id="ARBA00022630"/>
    </source>
</evidence>
<dbReference type="AlphaFoldDB" id="A0A8H6E2U9"/>
<evidence type="ECO:0000256" key="5">
    <source>
        <dbReference type="ARBA" id="ARBA00023002"/>
    </source>
</evidence>
<dbReference type="GO" id="GO:0016491">
    <property type="term" value="F:oxidoreductase activity"/>
    <property type="evidence" value="ECO:0007669"/>
    <property type="project" value="UniProtKB-KW"/>
</dbReference>
<evidence type="ECO:0000256" key="1">
    <source>
        <dbReference type="ARBA" id="ARBA00001974"/>
    </source>
</evidence>
<sequence>MSLEYRGLNEQLQEAILNPNSPIYAPFLAYLKDQTGMPTIMMLAFALAVVNLSIVSAAPSVVGALPSSLRTCLSKTRASVLYPGDQKYDALSKAQNSNYHPHPEVIVVPASAKEVAAAVRCVAAEKGNVKLSPRGGGHSYAAYSLSGQVVLDPSNMKTITFDDEKRQVTVQFGQTLGPLAKALGQKGYALPHGTCPGVGVAGHSLGGGWGFPSRKWGWLVDRIVSLEFVDIDGNIKLLNSGSTGHDAELWWAVRGAGANNFGIITSFTFAMEMAPTSTVNYEYHFTSDSDCTQVLLEVQDLGMLPANDPKGLPVELGMEVLFIGRSERDERSCYLSGQYLGKKTAFLPVINKVLDKLGKRGIKPVNSETKIKEFKDWIAALTDLMGPLDGPNDPLPYYAQSLVDSGTPNYKKTQVDRVFQAIQVAKSIQGTENDVSFDLLGPGAETNRPPSTGDMSYIHRRSLFLIQIYSAYFPGYSDPAVHADALDKITNITTAIKQASPQSEWLSYQNYIDPYLKNFGQEYYGSGLGRLKSLKSVADPHMIFDFPQGLGHA</sequence>
<keyword evidence="4" id="KW-0274">FAD</keyword>
<dbReference type="PROSITE" id="PS00862">
    <property type="entry name" value="OX2_COVAL_FAD"/>
    <property type="match status" value="1"/>
</dbReference>
<dbReference type="Pfam" id="PF01565">
    <property type="entry name" value="FAD_binding_4"/>
    <property type="match status" value="1"/>
</dbReference>
<dbReference type="PROSITE" id="PS51387">
    <property type="entry name" value="FAD_PCMH"/>
    <property type="match status" value="1"/>
</dbReference>
<organism evidence="8 9">
    <name type="scientific">Petromyces alliaceus</name>
    <name type="common">Aspergillus alliaceus</name>
    <dbReference type="NCBI Taxonomy" id="209559"/>
    <lineage>
        <taxon>Eukaryota</taxon>
        <taxon>Fungi</taxon>
        <taxon>Dikarya</taxon>
        <taxon>Ascomycota</taxon>
        <taxon>Pezizomycotina</taxon>
        <taxon>Eurotiomycetes</taxon>
        <taxon>Eurotiomycetidae</taxon>
        <taxon>Eurotiales</taxon>
        <taxon>Aspergillaceae</taxon>
        <taxon>Aspergillus</taxon>
        <taxon>Aspergillus subgen. Circumdati</taxon>
    </lineage>
</organism>
<comment type="similarity">
    <text evidence="2">Belongs to the oxygen-dependent FAD-linked oxidoreductase family.</text>
</comment>
<dbReference type="PANTHER" id="PTHR42973:SF39">
    <property type="entry name" value="FAD-BINDING PCMH-TYPE DOMAIN-CONTAINING PROTEIN"/>
    <property type="match status" value="1"/>
</dbReference>
<evidence type="ECO:0000256" key="4">
    <source>
        <dbReference type="ARBA" id="ARBA00022827"/>
    </source>
</evidence>
<name>A0A8H6E2U9_PETAA</name>
<keyword evidence="5" id="KW-0560">Oxidoreductase</keyword>
<accession>A0A8H6E2U9</accession>
<evidence type="ECO:0000256" key="6">
    <source>
        <dbReference type="SAM" id="Phobius"/>
    </source>
</evidence>
<evidence type="ECO:0000313" key="8">
    <source>
        <dbReference type="EMBL" id="KAF5856503.1"/>
    </source>
</evidence>
<evidence type="ECO:0000259" key="7">
    <source>
        <dbReference type="PROSITE" id="PS51387"/>
    </source>
</evidence>
<dbReference type="Gene3D" id="3.30.465.10">
    <property type="match status" value="1"/>
</dbReference>
<reference evidence="8 9" key="1">
    <citation type="submission" date="2019-04" db="EMBL/GenBank/DDBJ databases">
        <title>Aspergillus burnettii sp. nov., novel species from soil in southeast Queensland.</title>
        <authorList>
            <person name="Gilchrist C.L.M."/>
            <person name="Pitt J.I."/>
            <person name="Lange L."/>
            <person name="Lacey H.J."/>
            <person name="Vuong D."/>
            <person name="Midgley D.J."/>
            <person name="Greenfield P."/>
            <person name="Bradbury M."/>
            <person name="Lacey E."/>
            <person name="Busk P.K."/>
            <person name="Pilgaard B."/>
            <person name="Chooi Y.H."/>
            <person name="Piggott A.M."/>
        </authorList>
    </citation>
    <scope>NUCLEOTIDE SEQUENCE [LARGE SCALE GENOMIC DNA]</scope>
    <source>
        <strain evidence="8 9">FRR 5400</strain>
    </source>
</reference>
<dbReference type="InterPro" id="IPR012951">
    <property type="entry name" value="BBE"/>
</dbReference>